<dbReference type="SUPFAM" id="SSF50891">
    <property type="entry name" value="Cyclophilin-like"/>
    <property type="match status" value="1"/>
</dbReference>
<evidence type="ECO:0000313" key="8">
    <source>
        <dbReference type="Proteomes" id="UP000239549"/>
    </source>
</evidence>
<evidence type="ECO:0000256" key="3">
    <source>
        <dbReference type="ARBA" id="ARBA00023235"/>
    </source>
</evidence>
<comment type="caution">
    <text evidence="7">The sequence shown here is derived from an EMBL/GenBank/DDBJ whole genome shotgun (WGS) entry which is preliminary data.</text>
</comment>
<feature type="compositionally biased region" description="Basic and acidic residues" evidence="5">
    <location>
        <begin position="53"/>
        <end position="68"/>
    </location>
</feature>
<protein>
    <recommendedName>
        <fullName evidence="4">Peptidyl-prolyl cis-trans isomerase</fullName>
        <shortName evidence="4">PPIase</shortName>
        <ecNumber evidence="4">5.2.1.8</ecNumber>
    </recommendedName>
</protein>
<keyword evidence="3 4" id="KW-0413">Isomerase</keyword>
<dbReference type="RefSeq" id="WP_104370587.1">
    <property type="nucleotide sequence ID" value="NZ_BFAV01000016.1"/>
</dbReference>
<gene>
    <name evidence="7" type="ORF">DCCM_0183</name>
</gene>
<dbReference type="AlphaFoldDB" id="A0A2L2X7N6"/>
<proteinExistence type="inferred from homology"/>
<keyword evidence="2 4" id="KW-0697">Rotamase</keyword>
<dbReference type="PROSITE" id="PS50072">
    <property type="entry name" value="CSA_PPIASE_2"/>
    <property type="match status" value="1"/>
</dbReference>
<dbReference type="PANTHER" id="PTHR45625:SF4">
    <property type="entry name" value="PEPTIDYLPROLYL ISOMERASE DOMAIN AND WD REPEAT-CONTAINING PROTEIN 1"/>
    <property type="match status" value="1"/>
</dbReference>
<reference evidence="8" key="1">
    <citation type="submission" date="2018-02" db="EMBL/GenBank/DDBJ databases">
        <title>Genome sequence of Desulfocucumis palustris strain NAW-5.</title>
        <authorList>
            <person name="Watanabe M."/>
            <person name="Kojima H."/>
            <person name="Fukui M."/>
        </authorList>
    </citation>
    <scope>NUCLEOTIDE SEQUENCE [LARGE SCALE GENOMIC DNA]</scope>
    <source>
        <strain evidence="8">NAW-5</strain>
    </source>
</reference>
<dbReference type="Proteomes" id="UP000239549">
    <property type="component" value="Unassembled WGS sequence"/>
</dbReference>
<feature type="domain" description="PPIase cyclophilin-type" evidence="6">
    <location>
        <begin position="85"/>
        <end position="214"/>
    </location>
</feature>
<dbReference type="InterPro" id="IPR044666">
    <property type="entry name" value="Cyclophilin_A-like"/>
</dbReference>
<organism evidence="7 8">
    <name type="scientific">Desulfocucumis palustris</name>
    <dbReference type="NCBI Taxonomy" id="1898651"/>
    <lineage>
        <taxon>Bacteria</taxon>
        <taxon>Bacillati</taxon>
        <taxon>Bacillota</taxon>
        <taxon>Clostridia</taxon>
        <taxon>Eubacteriales</taxon>
        <taxon>Desulfocucumaceae</taxon>
        <taxon>Desulfocucumis</taxon>
    </lineage>
</organism>
<evidence type="ECO:0000313" key="7">
    <source>
        <dbReference type="EMBL" id="GBF31992.1"/>
    </source>
</evidence>
<feature type="region of interest" description="Disordered" evidence="5">
    <location>
        <begin position="41"/>
        <end position="79"/>
    </location>
</feature>
<comment type="catalytic activity">
    <reaction evidence="4">
        <text>[protein]-peptidylproline (omega=180) = [protein]-peptidylproline (omega=0)</text>
        <dbReference type="Rhea" id="RHEA:16237"/>
        <dbReference type="Rhea" id="RHEA-COMP:10747"/>
        <dbReference type="Rhea" id="RHEA-COMP:10748"/>
        <dbReference type="ChEBI" id="CHEBI:83833"/>
        <dbReference type="ChEBI" id="CHEBI:83834"/>
        <dbReference type="EC" id="5.2.1.8"/>
    </reaction>
</comment>
<name>A0A2L2X7N6_9FIRM</name>
<dbReference type="Pfam" id="PF00160">
    <property type="entry name" value="Pro_isomerase"/>
    <property type="match status" value="1"/>
</dbReference>
<dbReference type="GO" id="GO:0003755">
    <property type="term" value="F:peptidyl-prolyl cis-trans isomerase activity"/>
    <property type="evidence" value="ECO:0007669"/>
    <property type="project" value="UniProtKB-UniRule"/>
</dbReference>
<comment type="similarity">
    <text evidence="4">Belongs to the cyclophilin-type PPIase family.</text>
</comment>
<dbReference type="InterPro" id="IPR029000">
    <property type="entry name" value="Cyclophilin-like_dom_sf"/>
</dbReference>
<evidence type="ECO:0000256" key="2">
    <source>
        <dbReference type="ARBA" id="ARBA00023110"/>
    </source>
</evidence>
<evidence type="ECO:0000256" key="1">
    <source>
        <dbReference type="ARBA" id="ARBA00002388"/>
    </source>
</evidence>
<evidence type="ECO:0000256" key="5">
    <source>
        <dbReference type="SAM" id="MobiDB-lite"/>
    </source>
</evidence>
<dbReference type="PANTHER" id="PTHR45625">
    <property type="entry name" value="PEPTIDYL-PROLYL CIS-TRANS ISOMERASE-RELATED"/>
    <property type="match status" value="1"/>
</dbReference>
<accession>A0A2L2X7N6</accession>
<keyword evidence="8" id="KW-1185">Reference proteome</keyword>
<evidence type="ECO:0000259" key="6">
    <source>
        <dbReference type="PROSITE" id="PS50072"/>
    </source>
</evidence>
<dbReference type="InterPro" id="IPR002130">
    <property type="entry name" value="Cyclophilin-type_PPIase_dom"/>
</dbReference>
<dbReference type="PRINTS" id="PR00153">
    <property type="entry name" value="CSAPPISMRASE"/>
</dbReference>
<dbReference type="EMBL" id="BFAV01000016">
    <property type="protein sequence ID" value="GBF31992.1"/>
    <property type="molecule type" value="Genomic_DNA"/>
</dbReference>
<dbReference type="EC" id="5.2.1.8" evidence="4"/>
<dbReference type="CDD" id="cd00317">
    <property type="entry name" value="cyclophilin"/>
    <property type="match status" value="1"/>
</dbReference>
<sequence length="227" mass="24610">MAVKKKNPRQPAPPRRNLIIAAIIVFTLLLAAATGYSTYRQEQQPESNAAAEKPNDKQADAGKADDKNTGNNKAAQSAGDLSKTKKDLVVIKTSLGDIEAEVYPELMPVTVTNFEKLAGSEFYNGLTFHRVEDWVVQGGDPEGDGSGGPGWTIKLETNPLLKNTRGAVAMARSEKPDTAGSQFYILKKDASWLDGDYAVFGRVVKGMEIVDRLKPGDKMQTVDIAKN</sequence>
<dbReference type="OrthoDB" id="9807797at2"/>
<evidence type="ECO:0000256" key="4">
    <source>
        <dbReference type="RuleBase" id="RU363019"/>
    </source>
</evidence>
<dbReference type="Gene3D" id="2.40.100.10">
    <property type="entry name" value="Cyclophilin-like"/>
    <property type="match status" value="1"/>
</dbReference>
<comment type="function">
    <text evidence="1 4">PPIases accelerate the folding of proteins. It catalyzes the cis-trans isomerization of proline imidic peptide bonds in oligopeptides.</text>
</comment>